<dbReference type="EMBL" id="LSEF01000058">
    <property type="protein sequence ID" value="OAF16231.1"/>
    <property type="molecule type" value="Genomic_DNA"/>
</dbReference>
<dbReference type="InterPro" id="IPR009937">
    <property type="entry name" value="Phage_holin_3_6"/>
</dbReference>
<evidence type="ECO:0000256" key="1">
    <source>
        <dbReference type="SAM" id="MobiDB-lite"/>
    </source>
</evidence>
<dbReference type="Pfam" id="PF07332">
    <property type="entry name" value="Phage_holin_3_6"/>
    <property type="match status" value="1"/>
</dbReference>
<dbReference type="RefSeq" id="WP_063679079.1">
    <property type="nucleotide sequence ID" value="NZ_LSEF01000058.1"/>
</dbReference>
<sequence length="199" mass="21226">MLAPSGELLRAGLTLKANHLKRATQSYLRDRANQTTGRITSYAIAVGLFAVAGLLVVAACFVGLMALFRWIDLAYGQFWAFGAVGAVLLAVAAICAVVAMVMMRRPAKSVVPLASRLRVAIATPRIRRGTVKEAVKEVATTIPLVPLAPGERGQDKDHGGRASPLRSNRPVQLGLMLAAVGLLGVTAARRRRHSHRSDT</sequence>
<comment type="caution">
    <text evidence="3">The sequence shown here is derived from an EMBL/GenBank/DDBJ whole genome shotgun (WGS) entry which is preliminary data.</text>
</comment>
<organism evidence="3 4">
    <name type="scientific">Bradyrhizobium neotropicale</name>
    <dbReference type="NCBI Taxonomy" id="1497615"/>
    <lineage>
        <taxon>Bacteria</taxon>
        <taxon>Pseudomonadati</taxon>
        <taxon>Pseudomonadota</taxon>
        <taxon>Alphaproteobacteria</taxon>
        <taxon>Hyphomicrobiales</taxon>
        <taxon>Nitrobacteraceae</taxon>
        <taxon>Bradyrhizobium</taxon>
    </lineage>
</organism>
<name>A0A176Z679_9BRAD</name>
<evidence type="ECO:0000256" key="2">
    <source>
        <dbReference type="SAM" id="Phobius"/>
    </source>
</evidence>
<feature type="transmembrane region" description="Helical" evidence="2">
    <location>
        <begin position="42"/>
        <end position="66"/>
    </location>
</feature>
<feature type="region of interest" description="Disordered" evidence="1">
    <location>
        <begin position="147"/>
        <end position="167"/>
    </location>
</feature>
<evidence type="ECO:0000313" key="3">
    <source>
        <dbReference type="EMBL" id="OAF16231.1"/>
    </source>
</evidence>
<evidence type="ECO:0000313" key="4">
    <source>
        <dbReference type="Proteomes" id="UP000077173"/>
    </source>
</evidence>
<proteinExistence type="predicted"/>
<dbReference type="GeneID" id="32586085"/>
<keyword evidence="2" id="KW-0812">Transmembrane</keyword>
<keyword evidence="2" id="KW-0472">Membrane</keyword>
<dbReference type="Proteomes" id="UP000077173">
    <property type="component" value="Unassembled WGS sequence"/>
</dbReference>
<accession>A0A176Z679</accession>
<gene>
    <name evidence="3" type="ORF">AXW67_13220</name>
</gene>
<keyword evidence="4" id="KW-1185">Reference proteome</keyword>
<evidence type="ECO:0008006" key="5">
    <source>
        <dbReference type="Google" id="ProtNLM"/>
    </source>
</evidence>
<reference evidence="3 4" key="1">
    <citation type="submission" date="2016-02" db="EMBL/GenBank/DDBJ databases">
        <title>Draft genome sequence of the strain BR 10247T Bradyrhizobium neotropicale isolated from nodules of Centrolobium paraense.</title>
        <authorList>
            <person name="Simoes-Araujo J.L."/>
            <person name="Barauna A.C."/>
            <person name="Silva K."/>
            <person name="Zilli J.E."/>
        </authorList>
    </citation>
    <scope>NUCLEOTIDE SEQUENCE [LARGE SCALE GENOMIC DNA]</scope>
    <source>
        <strain evidence="3 4">BR 10247</strain>
    </source>
</reference>
<feature type="transmembrane region" description="Helical" evidence="2">
    <location>
        <begin position="78"/>
        <end position="103"/>
    </location>
</feature>
<dbReference type="AlphaFoldDB" id="A0A176Z679"/>
<protein>
    <recommendedName>
        <fullName evidence="5">Phage holin family protein</fullName>
    </recommendedName>
</protein>
<keyword evidence="2" id="KW-1133">Transmembrane helix</keyword>